<accession>S7WMA2</accession>
<dbReference type="AlphaFoldDB" id="S7WMA2"/>
<dbReference type="EMBL" id="ATNM01000110">
    <property type="protein sequence ID" value="EPR67874.1"/>
    <property type="molecule type" value="Genomic_DNA"/>
</dbReference>
<reference evidence="1 2" key="1">
    <citation type="journal article" date="2013" name="Genome Announc.">
        <title>Draft Genome Sequence of Cyclobacterium qasimii Strain M12-11BT, Isolated from Arctic Marine Sediment.</title>
        <authorList>
            <person name="Shivaji S."/>
            <person name="Ara S."/>
            <person name="Singh A."/>
            <person name="Kumar Pinnaka A."/>
        </authorList>
    </citation>
    <scope>NUCLEOTIDE SEQUENCE [LARGE SCALE GENOMIC DNA]</scope>
    <source>
        <strain evidence="1 2">M12-11B</strain>
    </source>
</reference>
<dbReference type="STRING" id="641524.ADICYQ_2946"/>
<proteinExistence type="predicted"/>
<name>S7WMA2_9BACT</name>
<dbReference type="Proteomes" id="UP000014974">
    <property type="component" value="Unassembled WGS sequence"/>
</dbReference>
<comment type="caution">
    <text evidence="1">The sequence shown here is derived from an EMBL/GenBank/DDBJ whole genome shotgun (WGS) entry which is preliminary data.</text>
</comment>
<protein>
    <submittedName>
        <fullName evidence="1">Uncharacterized protein</fullName>
    </submittedName>
</protein>
<organism evidence="1 2">
    <name type="scientific">Cyclobacterium qasimii M12-11B</name>
    <dbReference type="NCBI Taxonomy" id="641524"/>
    <lineage>
        <taxon>Bacteria</taxon>
        <taxon>Pseudomonadati</taxon>
        <taxon>Bacteroidota</taxon>
        <taxon>Cytophagia</taxon>
        <taxon>Cytophagales</taxon>
        <taxon>Cyclobacteriaceae</taxon>
        <taxon>Cyclobacterium</taxon>
    </lineage>
</organism>
<evidence type="ECO:0000313" key="2">
    <source>
        <dbReference type="Proteomes" id="UP000014974"/>
    </source>
</evidence>
<evidence type="ECO:0000313" key="1">
    <source>
        <dbReference type="EMBL" id="EPR67874.1"/>
    </source>
</evidence>
<sequence length="245" mass="26541">MKLEKVDPSCSGNGALTALLENVNNSGNLSYNIFILPGETLLNTNQNGVFDGLEEGSYRVTANYTIEGAPQETSSEITLNTVFEPLSFTVLSNSLCESDLGRIEVVIHSGTPASFQLLGPSQRAPQESPVFEDLEAGNYTIIVTDDCGDRLSQSFEIQKAEIFIDPGYQQFENALNSCEEISVGHLVKSIGTAIAYPLQVNYSIYTPGGAIEEINKEIVSGDPSENVIYGDLPFFTIKPIVMTLP</sequence>
<dbReference type="eggNOG" id="COG1361">
    <property type="taxonomic scope" value="Bacteria"/>
</dbReference>
<gene>
    <name evidence="1" type="ORF">ADICYQ_2946</name>
</gene>